<gene>
    <name evidence="2" type="ORF">DEO72_LG9g2591</name>
</gene>
<evidence type="ECO:0000313" key="3">
    <source>
        <dbReference type="Proteomes" id="UP000501690"/>
    </source>
</evidence>
<sequence>MQNINKRTRYPDCVSDIGALGGLHLQWFLDSAESGHKESSPDRSQGKSPSHLGLDQVQRLRPPATPHDIIHSALFERE</sequence>
<evidence type="ECO:0000256" key="1">
    <source>
        <dbReference type="SAM" id="MobiDB-lite"/>
    </source>
</evidence>
<dbReference type="EMBL" id="CP039353">
    <property type="protein sequence ID" value="QCE07571.1"/>
    <property type="molecule type" value="Genomic_DNA"/>
</dbReference>
<keyword evidence="3" id="KW-1185">Reference proteome</keyword>
<evidence type="ECO:0000313" key="2">
    <source>
        <dbReference type="EMBL" id="QCE07571.1"/>
    </source>
</evidence>
<dbReference type="AlphaFoldDB" id="A0A4D6N3X3"/>
<feature type="region of interest" description="Disordered" evidence="1">
    <location>
        <begin position="32"/>
        <end position="78"/>
    </location>
</feature>
<accession>A0A4D6N3X3</accession>
<proteinExistence type="predicted"/>
<reference evidence="2 3" key="1">
    <citation type="submission" date="2019-04" db="EMBL/GenBank/DDBJ databases">
        <title>An improved genome assembly and genetic linkage map for asparagus bean, Vigna unguiculata ssp. sesquipedialis.</title>
        <authorList>
            <person name="Xia Q."/>
            <person name="Zhang R."/>
            <person name="Dong Y."/>
        </authorList>
    </citation>
    <scope>NUCLEOTIDE SEQUENCE [LARGE SCALE GENOMIC DNA]</scope>
    <source>
        <tissue evidence="2">Leaf</tissue>
    </source>
</reference>
<dbReference type="Proteomes" id="UP000501690">
    <property type="component" value="Linkage Group LG9"/>
</dbReference>
<organism evidence="2 3">
    <name type="scientific">Vigna unguiculata</name>
    <name type="common">Cowpea</name>
    <dbReference type="NCBI Taxonomy" id="3917"/>
    <lineage>
        <taxon>Eukaryota</taxon>
        <taxon>Viridiplantae</taxon>
        <taxon>Streptophyta</taxon>
        <taxon>Embryophyta</taxon>
        <taxon>Tracheophyta</taxon>
        <taxon>Spermatophyta</taxon>
        <taxon>Magnoliopsida</taxon>
        <taxon>eudicotyledons</taxon>
        <taxon>Gunneridae</taxon>
        <taxon>Pentapetalae</taxon>
        <taxon>rosids</taxon>
        <taxon>fabids</taxon>
        <taxon>Fabales</taxon>
        <taxon>Fabaceae</taxon>
        <taxon>Papilionoideae</taxon>
        <taxon>50 kb inversion clade</taxon>
        <taxon>NPAAA clade</taxon>
        <taxon>indigoferoid/millettioid clade</taxon>
        <taxon>Phaseoleae</taxon>
        <taxon>Vigna</taxon>
    </lineage>
</organism>
<name>A0A4D6N3X3_VIGUN</name>
<feature type="compositionally biased region" description="Basic and acidic residues" evidence="1">
    <location>
        <begin position="68"/>
        <end position="78"/>
    </location>
</feature>
<protein>
    <submittedName>
        <fullName evidence="2">Uncharacterized protein</fullName>
    </submittedName>
</protein>
<feature type="compositionally biased region" description="Basic and acidic residues" evidence="1">
    <location>
        <begin position="33"/>
        <end position="45"/>
    </location>
</feature>